<evidence type="ECO:0000313" key="2">
    <source>
        <dbReference type="EMBL" id="CAA9559354.1"/>
    </source>
</evidence>
<accession>A0A6J4US53</accession>
<feature type="transmembrane region" description="Helical" evidence="1">
    <location>
        <begin position="6"/>
        <end position="34"/>
    </location>
</feature>
<keyword evidence="1" id="KW-0812">Transmembrane</keyword>
<dbReference type="EMBL" id="CADCWL010000069">
    <property type="protein sequence ID" value="CAA9559354.1"/>
    <property type="molecule type" value="Genomic_DNA"/>
</dbReference>
<name>A0A6J4US53_9BACT</name>
<proteinExistence type="predicted"/>
<reference evidence="2" key="1">
    <citation type="submission" date="2020-02" db="EMBL/GenBank/DDBJ databases">
        <authorList>
            <person name="Meier V. D."/>
        </authorList>
    </citation>
    <scope>NUCLEOTIDE SEQUENCE</scope>
    <source>
        <strain evidence="2">AVDCRST_MAG19</strain>
    </source>
</reference>
<feature type="transmembrane region" description="Helical" evidence="1">
    <location>
        <begin position="85"/>
        <end position="103"/>
    </location>
</feature>
<gene>
    <name evidence="2" type="ORF">AVDCRST_MAG19-1676</name>
</gene>
<protein>
    <submittedName>
        <fullName evidence="2">Uncharacterized protein</fullName>
    </submittedName>
</protein>
<organism evidence="2">
    <name type="scientific">uncultured Thermomicrobiales bacterium</name>
    <dbReference type="NCBI Taxonomy" id="1645740"/>
    <lineage>
        <taxon>Bacteria</taxon>
        <taxon>Pseudomonadati</taxon>
        <taxon>Thermomicrobiota</taxon>
        <taxon>Thermomicrobia</taxon>
        <taxon>Thermomicrobiales</taxon>
        <taxon>environmental samples</taxon>
    </lineage>
</organism>
<feature type="transmembrane region" description="Helical" evidence="1">
    <location>
        <begin position="159"/>
        <end position="179"/>
    </location>
</feature>
<keyword evidence="1" id="KW-1133">Transmembrane helix</keyword>
<feature type="transmembrane region" description="Helical" evidence="1">
    <location>
        <begin position="46"/>
        <end position="65"/>
    </location>
</feature>
<evidence type="ECO:0000256" key="1">
    <source>
        <dbReference type="SAM" id="Phobius"/>
    </source>
</evidence>
<dbReference type="AlphaFoldDB" id="A0A6J4US53"/>
<sequence length="202" mass="19814">MTARSLPAWAATLVGGLVALLALAVLTAIGLGAGWVALRGAPRSDLALAALLCLGVAAVLGWAAGGWAASRLARPPVGRGPLRGLVAGVLALLLLVGLGFVFLREAVDLHSIAVALGAVDAGRGEGGGVPAPVATAVATGAVRTNEPTEIARDRTLDSMGFAAGFVLLLLGASVLGGLLGQGTPGRVVTPSRTPVPSVRSSG</sequence>
<keyword evidence="1" id="KW-0472">Membrane</keyword>